<dbReference type="SUPFAM" id="SSF56784">
    <property type="entry name" value="HAD-like"/>
    <property type="match status" value="1"/>
</dbReference>
<reference evidence="1 2" key="1">
    <citation type="submission" date="2024-09" db="EMBL/GenBank/DDBJ databases">
        <authorList>
            <person name="Sun Q."/>
            <person name="Mori K."/>
        </authorList>
    </citation>
    <scope>NUCLEOTIDE SEQUENCE [LARGE SCALE GENOMIC DNA]</scope>
    <source>
        <strain evidence="1 2">CECT 8726</strain>
    </source>
</reference>
<dbReference type="GO" id="GO:0016787">
    <property type="term" value="F:hydrolase activity"/>
    <property type="evidence" value="ECO:0007669"/>
    <property type="project" value="UniProtKB-KW"/>
</dbReference>
<comment type="caution">
    <text evidence="1">The sequence shown here is derived from an EMBL/GenBank/DDBJ whole genome shotgun (WGS) entry which is preliminary data.</text>
</comment>
<organism evidence="1 2">
    <name type="scientific">Pseudohalocynthiibacter aestuariivivens</name>
    <dbReference type="NCBI Taxonomy" id="1591409"/>
    <lineage>
        <taxon>Bacteria</taxon>
        <taxon>Pseudomonadati</taxon>
        <taxon>Pseudomonadota</taxon>
        <taxon>Alphaproteobacteria</taxon>
        <taxon>Rhodobacterales</taxon>
        <taxon>Paracoccaceae</taxon>
        <taxon>Pseudohalocynthiibacter</taxon>
    </lineage>
</organism>
<gene>
    <name evidence="1" type="ORF">ACFFUT_14095</name>
</gene>
<proteinExistence type="predicted"/>
<dbReference type="Gene3D" id="1.10.150.240">
    <property type="entry name" value="Putative phosphatase, domain 2"/>
    <property type="match status" value="1"/>
</dbReference>
<keyword evidence="2" id="KW-1185">Reference proteome</keyword>
<sequence length="208" mass="23387">MSQPKAVIFDIGNVLIEWNPERYFDQVIGQEQRERMFSEVDIHGMMERIDAGAPFAETVAEMAGENSKWHDAILHIRDHWTDVASPAIDHSVRLLRALKDNNVPVFALTNFGVQNFPLSEAKYSFLGEFDRRYISGELGLIKPDPQIYAIVEADTGLAPENLLFTDDREDNITAANVRGWKTHLFDGPEGWAQTLVSYGLLDPAEAGL</sequence>
<evidence type="ECO:0000313" key="2">
    <source>
        <dbReference type="Proteomes" id="UP001589683"/>
    </source>
</evidence>
<dbReference type="PANTHER" id="PTHR43611">
    <property type="entry name" value="ALPHA-D-GLUCOSE 1-PHOSPHATE PHOSPHATASE"/>
    <property type="match status" value="1"/>
</dbReference>
<dbReference type="InterPro" id="IPR006439">
    <property type="entry name" value="HAD-SF_hydro_IA"/>
</dbReference>
<accession>A0ABV5JHH7</accession>
<dbReference type="Pfam" id="PF00702">
    <property type="entry name" value="Hydrolase"/>
    <property type="match status" value="1"/>
</dbReference>
<dbReference type="InterPro" id="IPR036412">
    <property type="entry name" value="HAD-like_sf"/>
</dbReference>
<dbReference type="NCBIfam" id="TIGR01509">
    <property type="entry name" value="HAD-SF-IA-v3"/>
    <property type="match status" value="1"/>
</dbReference>
<protein>
    <submittedName>
        <fullName evidence="1">HAD family hydrolase</fullName>
    </submittedName>
</protein>
<dbReference type="InterPro" id="IPR023214">
    <property type="entry name" value="HAD_sf"/>
</dbReference>
<dbReference type="RefSeq" id="WP_213887076.1">
    <property type="nucleotide sequence ID" value="NZ_JAGFNU010000001.1"/>
</dbReference>
<dbReference type="PANTHER" id="PTHR43611:SF3">
    <property type="entry name" value="FLAVIN MONONUCLEOTIDE HYDROLASE 1, CHLOROPLATIC"/>
    <property type="match status" value="1"/>
</dbReference>
<dbReference type="Gene3D" id="3.40.50.1000">
    <property type="entry name" value="HAD superfamily/HAD-like"/>
    <property type="match status" value="1"/>
</dbReference>
<dbReference type="SFLD" id="SFLDS00003">
    <property type="entry name" value="Haloacid_Dehalogenase"/>
    <property type="match status" value="1"/>
</dbReference>
<name>A0ABV5JHH7_9RHOB</name>
<dbReference type="Proteomes" id="UP001589683">
    <property type="component" value="Unassembled WGS sequence"/>
</dbReference>
<dbReference type="SFLD" id="SFLDG01129">
    <property type="entry name" value="C1.5:_HAD__Beta-PGM__Phosphata"/>
    <property type="match status" value="1"/>
</dbReference>
<dbReference type="InterPro" id="IPR023198">
    <property type="entry name" value="PGP-like_dom2"/>
</dbReference>
<keyword evidence="1" id="KW-0378">Hydrolase</keyword>
<dbReference type="EMBL" id="JBHMEA010000044">
    <property type="protein sequence ID" value="MFB9232920.1"/>
    <property type="molecule type" value="Genomic_DNA"/>
</dbReference>
<dbReference type="CDD" id="cd02603">
    <property type="entry name" value="HAD_sEH-N_like"/>
    <property type="match status" value="1"/>
</dbReference>
<evidence type="ECO:0000313" key="1">
    <source>
        <dbReference type="EMBL" id="MFB9232920.1"/>
    </source>
</evidence>